<organism evidence="1 2">
    <name type="scientific">Nocardia farcinica</name>
    <dbReference type="NCBI Taxonomy" id="37329"/>
    <lineage>
        <taxon>Bacteria</taxon>
        <taxon>Bacillati</taxon>
        <taxon>Actinomycetota</taxon>
        <taxon>Actinomycetes</taxon>
        <taxon>Mycobacteriales</taxon>
        <taxon>Nocardiaceae</taxon>
        <taxon>Nocardia</taxon>
    </lineage>
</organism>
<dbReference type="AlphaFoldDB" id="A0A0H5NZJ7"/>
<accession>A0A0H5NZJ7</accession>
<protein>
    <submittedName>
        <fullName evidence="1">Uncharacterized protein</fullName>
    </submittedName>
</protein>
<proteinExistence type="predicted"/>
<reference evidence="2" key="1">
    <citation type="submission" date="2015-03" db="EMBL/GenBank/DDBJ databases">
        <authorList>
            <consortium name="Pathogen Informatics"/>
        </authorList>
    </citation>
    <scope>NUCLEOTIDE SEQUENCE [LARGE SCALE GENOMIC DNA]</scope>
    <source>
        <strain evidence="2">NCTC11134</strain>
        <plasmid evidence="2">2</plasmid>
    </source>
</reference>
<evidence type="ECO:0000313" key="1">
    <source>
        <dbReference type="EMBL" id="CRY81080.1"/>
    </source>
</evidence>
<dbReference type="Proteomes" id="UP000057820">
    <property type="component" value="Plasmid 2"/>
</dbReference>
<name>A0A0H5NZJ7_NOCFR</name>
<gene>
    <name evidence="1" type="ORF">ERS450000_04206</name>
</gene>
<keyword evidence="1" id="KW-0614">Plasmid</keyword>
<dbReference type="RefSeq" id="WP_060593922.1">
    <property type="nucleotide sequence ID" value="NZ_CAACYE020000001.1"/>
</dbReference>
<geneLocation type="plasmid" evidence="1">
    <name>2</name>
</geneLocation>
<dbReference type="KEGG" id="nfr:ERS450000_04206"/>
<dbReference type="EMBL" id="LN868939">
    <property type="protein sequence ID" value="CRY81080.1"/>
    <property type="molecule type" value="Genomic_DNA"/>
</dbReference>
<evidence type="ECO:0000313" key="2">
    <source>
        <dbReference type="Proteomes" id="UP000057820"/>
    </source>
</evidence>
<sequence>MAAYFDPTSWSPLRAIDIGRRLFEQSWLEQWLTTTAAWMDPVVDLGSGTVTALLPDVLMTVLSEGILSRFGGQEITVTLVGHELHATLQVLKVRRRGAHFQTKTVLSRLRWDDHPLETVTVIAHGVRLIPGVPSRVRTARLEVSGTVTLAALVAWLNTLPLAWHLEVTAEGDVRARHRRHALTALVDGAVTDNRLTLRVRRARWRGIPLPRRLVDPPVLPLRDLPRDLRIVRAALDGDLVRFELELPETTASFDLAQIRDAVVAGTTLIVF</sequence>